<dbReference type="GO" id="GO:0006886">
    <property type="term" value="P:intracellular protein transport"/>
    <property type="evidence" value="ECO:0007669"/>
    <property type="project" value="TreeGrafter"/>
</dbReference>
<keyword evidence="5 12" id="KW-0963">Cytoplasm</keyword>
<evidence type="ECO:0000256" key="11">
    <source>
        <dbReference type="ARBA" id="ARBA00045555"/>
    </source>
</evidence>
<protein>
    <recommendedName>
        <fullName evidence="12">Coatomer subunit zeta</fullName>
    </recommendedName>
</protein>
<evidence type="ECO:0000256" key="5">
    <source>
        <dbReference type="ARBA" id="ARBA00022490"/>
    </source>
</evidence>
<evidence type="ECO:0000256" key="6">
    <source>
        <dbReference type="ARBA" id="ARBA00022892"/>
    </source>
</evidence>
<feature type="domain" description="AP complex mu/sigma subunit" evidence="13">
    <location>
        <begin position="10"/>
        <end position="142"/>
    </location>
</feature>
<keyword evidence="9 12" id="KW-0472">Membrane</keyword>
<evidence type="ECO:0000256" key="1">
    <source>
        <dbReference type="ARBA" id="ARBA00004255"/>
    </source>
</evidence>
<dbReference type="GO" id="GO:0000139">
    <property type="term" value="C:Golgi membrane"/>
    <property type="evidence" value="ECO:0007669"/>
    <property type="project" value="UniProtKB-SubCell"/>
</dbReference>
<comment type="similarity">
    <text evidence="2 12">Belongs to the adaptor complexes small subunit family.</text>
</comment>
<dbReference type="OrthoDB" id="10249988at2759"/>
<dbReference type="FunFam" id="3.30.450.60:FF:000013">
    <property type="entry name" value="Coatomer subunit zeta"/>
    <property type="match status" value="1"/>
</dbReference>
<evidence type="ECO:0000256" key="12">
    <source>
        <dbReference type="RuleBase" id="RU366053"/>
    </source>
</evidence>
<keyword evidence="6 12" id="KW-0931">ER-Golgi transport</keyword>
<dbReference type="GO" id="GO:0006890">
    <property type="term" value="P:retrograde vesicle-mediated transport, Golgi to endoplasmic reticulum"/>
    <property type="evidence" value="ECO:0007669"/>
    <property type="project" value="UniProtKB-UniRule"/>
</dbReference>
<evidence type="ECO:0000256" key="7">
    <source>
        <dbReference type="ARBA" id="ARBA00022927"/>
    </source>
</evidence>
<keyword evidence="8 12" id="KW-0333">Golgi apparatus</keyword>
<comment type="function">
    <text evidence="11">The coatomer is a cytosolic protein complex that binds to dilysine motifs and reversibly associates with Golgi non-clathrin-coated vesicles, which further mediate biosynthetic protein transport from the ER, via the Golgi up to the trans Golgi network. Coatomer complex is required for budding from Golgi membranes, and is essential for the retrograde Golgi-to-ER transport of dilysine-tagged proteins. The zeta subunit may be involved in regulating the coat assembly and, hence, the rate of biosynthetic protein transport due to its association-dissociation properties with the coatomer complex.</text>
</comment>
<evidence type="ECO:0000256" key="2">
    <source>
        <dbReference type="ARBA" id="ARBA00006972"/>
    </source>
</evidence>
<dbReference type="GO" id="GO:0030126">
    <property type="term" value="C:COPI vesicle coat"/>
    <property type="evidence" value="ECO:0007669"/>
    <property type="project" value="UniProtKB-UniRule"/>
</dbReference>
<evidence type="ECO:0000313" key="15">
    <source>
        <dbReference type="Proteomes" id="UP000769528"/>
    </source>
</evidence>
<name>A0A9P8TIX5_9ASCO</name>
<evidence type="ECO:0000256" key="9">
    <source>
        <dbReference type="ARBA" id="ARBA00023136"/>
    </source>
</evidence>
<dbReference type="InterPro" id="IPR039652">
    <property type="entry name" value="Coatomer_zeta"/>
</dbReference>
<dbReference type="PANTHER" id="PTHR11043">
    <property type="entry name" value="ZETA-COAT PROTEIN"/>
    <property type="match status" value="1"/>
</dbReference>
<dbReference type="InterPro" id="IPR011012">
    <property type="entry name" value="Longin-like_dom_sf"/>
</dbReference>
<dbReference type="GO" id="GO:0006891">
    <property type="term" value="P:intra-Golgi vesicle-mediated transport"/>
    <property type="evidence" value="ECO:0007669"/>
    <property type="project" value="TreeGrafter"/>
</dbReference>
<reference evidence="14" key="1">
    <citation type="journal article" date="2021" name="Open Biol.">
        <title>Shared evolutionary footprints suggest mitochondrial oxidative damage underlies multiple complex I losses in fungi.</title>
        <authorList>
            <person name="Schikora-Tamarit M.A."/>
            <person name="Marcet-Houben M."/>
            <person name="Nosek J."/>
            <person name="Gabaldon T."/>
        </authorList>
    </citation>
    <scope>NUCLEOTIDE SEQUENCE</scope>
    <source>
        <strain evidence="14">CBS6341</strain>
    </source>
</reference>
<proteinExistence type="inferred from homology"/>
<dbReference type="InterPro" id="IPR022775">
    <property type="entry name" value="AP_mu_sigma_su"/>
</dbReference>
<organism evidence="14 15">
    <name type="scientific">Wickerhamomyces mucosus</name>
    <dbReference type="NCBI Taxonomy" id="1378264"/>
    <lineage>
        <taxon>Eukaryota</taxon>
        <taxon>Fungi</taxon>
        <taxon>Dikarya</taxon>
        <taxon>Ascomycota</taxon>
        <taxon>Saccharomycotina</taxon>
        <taxon>Saccharomycetes</taxon>
        <taxon>Phaffomycetales</taxon>
        <taxon>Wickerhamomycetaceae</taxon>
        <taxon>Wickerhamomyces</taxon>
    </lineage>
</organism>
<dbReference type="PANTHER" id="PTHR11043:SF0">
    <property type="entry name" value="COATOMER SUBUNIT ZETA"/>
    <property type="match status" value="1"/>
</dbReference>
<evidence type="ECO:0000256" key="3">
    <source>
        <dbReference type="ARBA" id="ARBA00011775"/>
    </source>
</evidence>
<evidence type="ECO:0000259" key="13">
    <source>
        <dbReference type="Pfam" id="PF01217"/>
    </source>
</evidence>
<evidence type="ECO:0000313" key="14">
    <source>
        <dbReference type="EMBL" id="KAH3680506.1"/>
    </source>
</evidence>
<comment type="subunit">
    <text evidence="3 12">Oligomeric complex that consists of at least the alpha, beta, beta', gamma, delta, epsilon and zeta subunits.</text>
</comment>
<dbReference type="Proteomes" id="UP000769528">
    <property type="component" value="Unassembled WGS sequence"/>
</dbReference>
<comment type="subcellular location">
    <subcellularLocation>
        <location evidence="12">Cytoplasm</location>
    </subcellularLocation>
    <subcellularLocation>
        <location evidence="1 12">Golgi apparatus membrane</location>
        <topology evidence="1 12">Peripheral membrane protein</topology>
        <orientation evidence="1 12">Cytoplasmic side</orientation>
    </subcellularLocation>
    <subcellularLocation>
        <location evidence="12">Cytoplasmic vesicle</location>
        <location evidence="12">COPI-coated vesicle membrane</location>
        <topology evidence="12">Peripheral membrane protein</topology>
        <orientation evidence="12">Cytoplasmic side</orientation>
    </subcellularLocation>
</comment>
<dbReference type="AlphaFoldDB" id="A0A9P8TIX5"/>
<evidence type="ECO:0000256" key="10">
    <source>
        <dbReference type="ARBA" id="ARBA00023329"/>
    </source>
</evidence>
<evidence type="ECO:0000256" key="4">
    <source>
        <dbReference type="ARBA" id="ARBA00022448"/>
    </source>
</evidence>
<dbReference type="EMBL" id="JAEUBF010000103">
    <property type="protein sequence ID" value="KAH3680506.1"/>
    <property type="molecule type" value="Genomic_DNA"/>
</dbReference>
<dbReference type="SUPFAM" id="SSF64356">
    <property type="entry name" value="SNARE-like"/>
    <property type="match status" value="1"/>
</dbReference>
<accession>A0A9P8TIX5</accession>
<keyword evidence="7 12" id="KW-0653">Protein transport</keyword>
<keyword evidence="15" id="KW-1185">Reference proteome</keyword>
<comment type="caution">
    <text evidence="14">The sequence shown here is derived from an EMBL/GenBank/DDBJ whole genome shotgun (WGS) entry which is preliminary data.</text>
</comment>
<dbReference type="Gene3D" id="3.30.450.60">
    <property type="match status" value="1"/>
</dbReference>
<gene>
    <name evidence="14" type="ORF">WICMUC_000294</name>
</gene>
<sequence length="185" mass="21222">MSKNLSLYSIDSFLILDNEGSRLYAKYYSQDEEFKTVKLQKSFESKLFTKTTKQNFEILIFENKLIIYKEIADIIIYIISGLEENEIYLYDLLSSFKDTLNNITNGGIDKKSILENYDKVVITIDELIDNGIILETESSALNQRTSNTPTNETPSLKNIDLSEKGLFNAFNFARGKIAERLQQGL</sequence>
<keyword evidence="10 12" id="KW-0968">Cytoplasmic vesicle</keyword>
<dbReference type="Pfam" id="PF01217">
    <property type="entry name" value="Clat_adaptor_s"/>
    <property type="match status" value="1"/>
</dbReference>
<keyword evidence="4 12" id="KW-0813">Transport</keyword>
<reference evidence="14" key="2">
    <citation type="submission" date="2021-01" db="EMBL/GenBank/DDBJ databases">
        <authorList>
            <person name="Schikora-Tamarit M.A."/>
        </authorList>
    </citation>
    <scope>NUCLEOTIDE SEQUENCE</scope>
    <source>
        <strain evidence="14">CBS6341</strain>
    </source>
</reference>
<evidence type="ECO:0000256" key="8">
    <source>
        <dbReference type="ARBA" id="ARBA00023034"/>
    </source>
</evidence>